<evidence type="ECO:0000313" key="3">
    <source>
        <dbReference type="Proteomes" id="UP000017127"/>
    </source>
</evidence>
<sequence>MTAQFIIPLVICFLAVWVTLGDPLGTPKELTRLLASFVGVVCGLWFFVAAPWVLQLGFTVMLLVSSNFFSKTVLR</sequence>
<keyword evidence="1" id="KW-0812">Transmembrane</keyword>
<dbReference type="OrthoDB" id="462789at2"/>
<organism evidence="2 3">
    <name type="scientific">Lyngbya aestuarii BL J</name>
    <dbReference type="NCBI Taxonomy" id="1348334"/>
    <lineage>
        <taxon>Bacteria</taxon>
        <taxon>Bacillati</taxon>
        <taxon>Cyanobacteriota</taxon>
        <taxon>Cyanophyceae</taxon>
        <taxon>Oscillatoriophycideae</taxon>
        <taxon>Oscillatoriales</taxon>
        <taxon>Microcoleaceae</taxon>
        <taxon>Lyngbya</taxon>
    </lineage>
</organism>
<feature type="transmembrane region" description="Helical" evidence="1">
    <location>
        <begin position="37"/>
        <end position="65"/>
    </location>
</feature>
<evidence type="ECO:0000256" key="1">
    <source>
        <dbReference type="SAM" id="Phobius"/>
    </source>
</evidence>
<dbReference type="AlphaFoldDB" id="U7QPZ7"/>
<evidence type="ECO:0000313" key="2">
    <source>
        <dbReference type="EMBL" id="ERT09195.1"/>
    </source>
</evidence>
<keyword evidence="1" id="KW-1133">Transmembrane helix</keyword>
<dbReference type="EMBL" id="AUZM01000005">
    <property type="protein sequence ID" value="ERT09195.1"/>
    <property type="molecule type" value="Genomic_DNA"/>
</dbReference>
<keyword evidence="3" id="KW-1185">Reference proteome</keyword>
<keyword evidence="1" id="KW-0472">Membrane</keyword>
<gene>
    <name evidence="2" type="ORF">M595_0910</name>
</gene>
<accession>U7QPZ7</accession>
<protein>
    <submittedName>
        <fullName evidence="2">Putative membrane protein</fullName>
    </submittedName>
</protein>
<reference evidence="2 3" key="1">
    <citation type="journal article" date="2013" name="Front. Microbiol.">
        <title>Comparative genomic analyses of the cyanobacterium, Lyngbya aestuarii BL J, a powerful hydrogen producer.</title>
        <authorList>
            <person name="Kothari A."/>
            <person name="Vaughn M."/>
            <person name="Garcia-Pichel F."/>
        </authorList>
    </citation>
    <scope>NUCLEOTIDE SEQUENCE [LARGE SCALE GENOMIC DNA]</scope>
    <source>
        <strain evidence="2 3">BL J</strain>
    </source>
</reference>
<comment type="caution">
    <text evidence="2">The sequence shown here is derived from an EMBL/GenBank/DDBJ whole genome shotgun (WGS) entry which is preliminary data.</text>
</comment>
<dbReference type="Proteomes" id="UP000017127">
    <property type="component" value="Unassembled WGS sequence"/>
</dbReference>
<name>U7QPZ7_9CYAN</name>
<dbReference type="RefSeq" id="WP_023064740.1">
    <property type="nucleotide sequence ID" value="NZ_AUZM01000005.1"/>
</dbReference>
<proteinExistence type="predicted"/>